<evidence type="ECO:0000256" key="1">
    <source>
        <dbReference type="SAM" id="Phobius"/>
    </source>
</evidence>
<dbReference type="RefSeq" id="WP_147932206.1">
    <property type="nucleotide sequence ID" value="NZ_VOXD01000034.1"/>
</dbReference>
<evidence type="ECO:0000313" key="3">
    <source>
        <dbReference type="Proteomes" id="UP000321907"/>
    </source>
</evidence>
<dbReference type="Proteomes" id="UP000321907">
    <property type="component" value="Unassembled WGS sequence"/>
</dbReference>
<name>A0A5C7FA35_9BACT</name>
<gene>
    <name evidence="2" type="ORF">FUA23_18245</name>
</gene>
<reference evidence="2 3" key="1">
    <citation type="submission" date="2019-08" db="EMBL/GenBank/DDBJ databases">
        <title>Lewinella sp. strain SSH13 Genome sequencing and assembly.</title>
        <authorList>
            <person name="Kim I."/>
        </authorList>
    </citation>
    <scope>NUCLEOTIDE SEQUENCE [LARGE SCALE GENOMIC DNA]</scope>
    <source>
        <strain evidence="2 3">SSH13</strain>
    </source>
</reference>
<accession>A0A5C7FA35</accession>
<feature type="transmembrane region" description="Helical" evidence="1">
    <location>
        <begin position="111"/>
        <end position="129"/>
    </location>
</feature>
<dbReference type="OrthoDB" id="6025129at2"/>
<organism evidence="2 3">
    <name type="scientific">Neolewinella aurantiaca</name>
    <dbReference type="NCBI Taxonomy" id="2602767"/>
    <lineage>
        <taxon>Bacteria</taxon>
        <taxon>Pseudomonadati</taxon>
        <taxon>Bacteroidota</taxon>
        <taxon>Saprospiria</taxon>
        <taxon>Saprospirales</taxon>
        <taxon>Lewinellaceae</taxon>
        <taxon>Neolewinella</taxon>
    </lineage>
</organism>
<feature type="transmembrane region" description="Helical" evidence="1">
    <location>
        <begin position="87"/>
        <end position="105"/>
    </location>
</feature>
<evidence type="ECO:0000313" key="2">
    <source>
        <dbReference type="EMBL" id="TXF87641.1"/>
    </source>
</evidence>
<sequence length="144" mass="15228">MHPLLRKTLAVLAGWIGGSAVNMGLIQLGHRLHPISGVDPNDMEALAEIMPTLSPGYFVFPFLAHALGTLVGAAIAASIVSTGKLRVALVVGVIFFIGGIAVNFILPGPLWFAVVDLVVAYFPMAWLGFKIAERISPSRPKALS</sequence>
<dbReference type="EMBL" id="VOXD01000034">
    <property type="protein sequence ID" value="TXF87641.1"/>
    <property type="molecule type" value="Genomic_DNA"/>
</dbReference>
<keyword evidence="1" id="KW-0812">Transmembrane</keyword>
<keyword evidence="3" id="KW-1185">Reference proteome</keyword>
<protein>
    <submittedName>
        <fullName evidence="2">Uncharacterized protein</fullName>
    </submittedName>
</protein>
<keyword evidence="1" id="KW-1133">Transmembrane helix</keyword>
<dbReference type="AlphaFoldDB" id="A0A5C7FA35"/>
<proteinExistence type="predicted"/>
<keyword evidence="1" id="KW-0472">Membrane</keyword>
<comment type="caution">
    <text evidence="2">The sequence shown here is derived from an EMBL/GenBank/DDBJ whole genome shotgun (WGS) entry which is preliminary data.</text>
</comment>
<feature type="transmembrane region" description="Helical" evidence="1">
    <location>
        <begin position="58"/>
        <end position="80"/>
    </location>
</feature>